<dbReference type="Proteomes" id="UP000015241">
    <property type="component" value="Unassembled WGS sequence"/>
</dbReference>
<organism evidence="3 4">
    <name type="scientific">Fomitopsis schrenkii</name>
    <name type="common">Brown rot fungus</name>
    <dbReference type="NCBI Taxonomy" id="2126942"/>
    <lineage>
        <taxon>Eukaryota</taxon>
        <taxon>Fungi</taxon>
        <taxon>Dikarya</taxon>
        <taxon>Basidiomycota</taxon>
        <taxon>Agaricomycotina</taxon>
        <taxon>Agaricomycetes</taxon>
        <taxon>Polyporales</taxon>
        <taxon>Fomitopsis</taxon>
    </lineage>
</organism>
<keyword evidence="1" id="KW-0472">Membrane</keyword>
<keyword evidence="1" id="KW-1133">Transmembrane helix</keyword>
<reference evidence="3 4" key="1">
    <citation type="journal article" date="2012" name="Science">
        <title>The Paleozoic origin of enzymatic lignin decomposition reconstructed from 31 fungal genomes.</title>
        <authorList>
            <person name="Floudas D."/>
            <person name="Binder M."/>
            <person name="Riley R."/>
            <person name="Barry K."/>
            <person name="Blanchette R.A."/>
            <person name="Henrissat B."/>
            <person name="Martinez A.T."/>
            <person name="Otillar R."/>
            <person name="Spatafora J.W."/>
            <person name="Yadav J.S."/>
            <person name="Aerts A."/>
            <person name="Benoit I."/>
            <person name="Boyd A."/>
            <person name="Carlson A."/>
            <person name="Copeland A."/>
            <person name="Coutinho P.M."/>
            <person name="de Vries R.P."/>
            <person name="Ferreira P."/>
            <person name="Findley K."/>
            <person name="Foster B."/>
            <person name="Gaskell J."/>
            <person name="Glotzer D."/>
            <person name="Gorecki P."/>
            <person name="Heitman J."/>
            <person name="Hesse C."/>
            <person name="Hori C."/>
            <person name="Igarashi K."/>
            <person name="Jurgens J.A."/>
            <person name="Kallen N."/>
            <person name="Kersten P."/>
            <person name="Kohler A."/>
            <person name="Kuees U."/>
            <person name="Kumar T.K.A."/>
            <person name="Kuo A."/>
            <person name="LaButti K."/>
            <person name="Larrondo L.F."/>
            <person name="Lindquist E."/>
            <person name="Ling A."/>
            <person name="Lombard V."/>
            <person name="Lucas S."/>
            <person name="Lundell T."/>
            <person name="Martin R."/>
            <person name="McLaughlin D.J."/>
            <person name="Morgenstern I."/>
            <person name="Morin E."/>
            <person name="Murat C."/>
            <person name="Nagy L.G."/>
            <person name="Nolan M."/>
            <person name="Ohm R.A."/>
            <person name="Patyshakuliyeva A."/>
            <person name="Rokas A."/>
            <person name="Ruiz-Duenas F.J."/>
            <person name="Sabat G."/>
            <person name="Salamov A."/>
            <person name="Samejima M."/>
            <person name="Schmutz J."/>
            <person name="Slot J.C."/>
            <person name="St John F."/>
            <person name="Stenlid J."/>
            <person name="Sun H."/>
            <person name="Sun S."/>
            <person name="Syed K."/>
            <person name="Tsang A."/>
            <person name="Wiebenga A."/>
            <person name="Young D."/>
            <person name="Pisabarro A."/>
            <person name="Eastwood D.C."/>
            <person name="Martin F."/>
            <person name="Cullen D."/>
            <person name="Grigoriev I.V."/>
            <person name="Hibbett D.S."/>
        </authorList>
    </citation>
    <scope>NUCLEOTIDE SEQUENCE</scope>
    <source>
        <strain evidence="4">FP-58527</strain>
    </source>
</reference>
<accession>S8FD10</accession>
<dbReference type="STRING" id="743788.S8FD10"/>
<dbReference type="HOGENOM" id="CLU_099928_0_0_1"/>
<keyword evidence="4" id="KW-1185">Reference proteome</keyword>
<evidence type="ECO:0000256" key="2">
    <source>
        <dbReference type="SAM" id="SignalP"/>
    </source>
</evidence>
<feature type="chain" id="PRO_5004551457" evidence="2">
    <location>
        <begin position="25"/>
        <end position="246"/>
    </location>
</feature>
<feature type="transmembrane region" description="Helical" evidence="1">
    <location>
        <begin position="192"/>
        <end position="216"/>
    </location>
</feature>
<dbReference type="EMBL" id="KE504157">
    <property type="protein sequence ID" value="EPS99445.1"/>
    <property type="molecule type" value="Genomic_DNA"/>
</dbReference>
<name>S8FD10_FOMSC</name>
<evidence type="ECO:0000313" key="3">
    <source>
        <dbReference type="EMBL" id="EPS99445.1"/>
    </source>
</evidence>
<proteinExistence type="predicted"/>
<gene>
    <name evidence="3" type="ORF">FOMPIDRAFT_1124527</name>
</gene>
<sequence length="246" mass="26423">MLPFTLRYLLAGALALFFVSGALANTEIVNFAAADSADLLPALLALTADWTALSAHGPETLLRIQPAPLGTPLADVCHGSPGGSAGSCPHEHWLTLRLDEPAWSAYSRFTLRLSWPASFPADFDIEVVSAERLFSELPEDVRGSDISVPARSRQMYARVRVVDAGVRTPIADGSHEHATPEPVPFILILEPLYFGVLPASVLPTVAFLGVIVLITACRVVPSAQRYLCAIADEVRKEVVAKRAKST</sequence>
<dbReference type="AlphaFoldDB" id="S8FD10"/>
<feature type="signal peptide" evidence="2">
    <location>
        <begin position="1"/>
        <end position="24"/>
    </location>
</feature>
<evidence type="ECO:0000313" key="4">
    <source>
        <dbReference type="Proteomes" id="UP000015241"/>
    </source>
</evidence>
<dbReference type="FunCoup" id="S8FD10">
    <property type="interactions" value="1"/>
</dbReference>
<dbReference type="OrthoDB" id="3360032at2759"/>
<evidence type="ECO:0000256" key="1">
    <source>
        <dbReference type="SAM" id="Phobius"/>
    </source>
</evidence>
<keyword evidence="1" id="KW-0812">Transmembrane</keyword>
<protein>
    <submittedName>
        <fullName evidence="3">Uncharacterized protein</fullName>
    </submittedName>
</protein>
<dbReference type="eggNOG" id="ENOG502SVCP">
    <property type="taxonomic scope" value="Eukaryota"/>
</dbReference>
<dbReference type="InParanoid" id="S8FD10"/>
<keyword evidence="2" id="KW-0732">Signal</keyword>